<dbReference type="InterPro" id="IPR002372">
    <property type="entry name" value="PQQ_rpt_dom"/>
</dbReference>
<dbReference type="InterPro" id="IPR015943">
    <property type="entry name" value="WD40/YVTN_repeat-like_dom_sf"/>
</dbReference>
<accession>A0ABW0ETZ7</accession>
<evidence type="ECO:0000259" key="2">
    <source>
        <dbReference type="Pfam" id="PF13360"/>
    </source>
</evidence>
<dbReference type="EMBL" id="JBHSKF010000013">
    <property type="protein sequence ID" value="MFC5289878.1"/>
    <property type="molecule type" value="Genomic_DNA"/>
</dbReference>
<protein>
    <submittedName>
        <fullName evidence="3">PQQ-binding-like beta-propeller repeat protein</fullName>
    </submittedName>
</protein>
<feature type="transmembrane region" description="Helical" evidence="1">
    <location>
        <begin position="55"/>
        <end position="77"/>
    </location>
</feature>
<gene>
    <name evidence="3" type="ORF">ACFPM7_22720</name>
</gene>
<organism evidence="3 4">
    <name type="scientific">Actinokineospora guangxiensis</name>
    <dbReference type="NCBI Taxonomy" id="1490288"/>
    <lineage>
        <taxon>Bacteria</taxon>
        <taxon>Bacillati</taxon>
        <taxon>Actinomycetota</taxon>
        <taxon>Actinomycetes</taxon>
        <taxon>Pseudonocardiales</taxon>
        <taxon>Pseudonocardiaceae</taxon>
        <taxon>Actinokineospora</taxon>
    </lineage>
</organism>
<dbReference type="SUPFAM" id="SSF50998">
    <property type="entry name" value="Quinoprotein alcohol dehydrogenase-like"/>
    <property type="match status" value="1"/>
</dbReference>
<evidence type="ECO:0000256" key="1">
    <source>
        <dbReference type="SAM" id="Phobius"/>
    </source>
</evidence>
<feature type="transmembrane region" description="Helical" evidence="1">
    <location>
        <begin position="28"/>
        <end position="48"/>
    </location>
</feature>
<dbReference type="Gene3D" id="2.130.10.10">
    <property type="entry name" value="YVTN repeat-like/Quinoprotein amine dehydrogenase"/>
    <property type="match status" value="1"/>
</dbReference>
<keyword evidence="1" id="KW-0472">Membrane</keyword>
<dbReference type="RefSeq" id="WP_378249746.1">
    <property type="nucleotide sequence ID" value="NZ_JBHSKF010000013.1"/>
</dbReference>
<proteinExistence type="predicted"/>
<feature type="transmembrane region" description="Helical" evidence="1">
    <location>
        <begin position="89"/>
        <end position="109"/>
    </location>
</feature>
<reference evidence="4" key="1">
    <citation type="journal article" date="2019" name="Int. J. Syst. Evol. Microbiol.">
        <title>The Global Catalogue of Microorganisms (GCM) 10K type strain sequencing project: providing services to taxonomists for standard genome sequencing and annotation.</title>
        <authorList>
            <consortium name="The Broad Institute Genomics Platform"/>
            <consortium name="The Broad Institute Genome Sequencing Center for Infectious Disease"/>
            <person name="Wu L."/>
            <person name="Ma J."/>
        </authorList>
    </citation>
    <scope>NUCLEOTIDE SEQUENCE [LARGE SCALE GENOMIC DNA]</scope>
    <source>
        <strain evidence="4">CCUG 59778</strain>
    </source>
</reference>
<evidence type="ECO:0000313" key="4">
    <source>
        <dbReference type="Proteomes" id="UP001596157"/>
    </source>
</evidence>
<feature type="domain" description="Pyrrolo-quinoline quinone repeat" evidence="2">
    <location>
        <begin position="163"/>
        <end position="252"/>
    </location>
</feature>
<dbReference type="Pfam" id="PF13360">
    <property type="entry name" value="PQQ_2"/>
    <property type="match status" value="2"/>
</dbReference>
<keyword evidence="4" id="KW-1185">Reference proteome</keyword>
<dbReference type="InterPro" id="IPR011047">
    <property type="entry name" value="Quinoprotein_ADH-like_sf"/>
</dbReference>
<keyword evidence="1" id="KW-0812">Transmembrane</keyword>
<sequence length="507" mass="51079">MVWVVVAAGAMCAVAALRLPGGAARPEMASFPVLACVAALAVAAGIAYAGRRGGVGVWTVVGVLVAGAAGWSGYLAWVDHASGVPGSASAVLAVASVGVGLGVLGCLVVRRSGGVVSGVVAGVVAGVVVGAAVAAGFVAPGLPVRAGTAPRAAAPPVAEAPGEGAWTWRTDGLREVVAAGTGVVAASGRAEVTALDGRTGDIRWRYARTGALVRNLIATPDRALVLAAFAPSGPDARDTELLVTFDATTGVVLDERPVDGLDTDDGFLAVTNTVRPVRERGGEDRPTTAYDLRTGEARWTWTPPEGCTSPFMLAASTADAVMVTQRCPDGLSLLALDDRTGEPRWTHPAPSADSTFYPHSDADGRLLAVRANARPVTLLRVSDGSTVTTTDESVNPAAVPLLTTDMGEPTAVIDPGTGETTDLPQPACPDPVAATSTPSTLLYRCGDAVVTHGLPAGSPVSRPLPELPAVDHGTFANRPLSTRLLAAPGAVVVATAAESAVTGYPGK</sequence>
<evidence type="ECO:0000313" key="3">
    <source>
        <dbReference type="EMBL" id="MFC5289878.1"/>
    </source>
</evidence>
<dbReference type="InterPro" id="IPR018391">
    <property type="entry name" value="PQQ_b-propeller_rpt"/>
</dbReference>
<comment type="caution">
    <text evidence="3">The sequence shown here is derived from an EMBL/GenBank/DDBJ whole genome shotgun (WGS) entry which is preliminary data.</text>
</comment>
<name>A0ABW0ETZ7_9PSEU</name>
<dbReference type="Proteomes" id="UP001596157">
    <property type="component" value="Unassembled WGS sequence"/>
</dbReference>
<feature type="transmembrane region" description="Helical" evidence="1">
    <location>
        <begin position="116"/>
        <end position="139"/>
    </location>
</feature>
<keyword evidence="1" id="KW-1133">Transmembrane helix</keyword>
<feature type="domain" description="Pyrrolo-quinoline quinone repeat" evidence="2">
    <location>
        <begin position="279"/>
        <end position="385"/>
    </location>
</feature>
<dbReference type="SMART" id="SM00564">
    <property type="entry name" value="PQQ"/>
    <property type="match status" value="2"/>
</dbReference>